<name>A0ABZ0SDK4_9GAMM</name>
<protein>
    <submittedName>
        <fullName evidence="1">Uncharacterized protein</fullName>
    </submittedName>
</protein>
<evidence type="ECO:0000313" key="2">
    <source>
        <dbReference type="Proteomes" id="UP001432180"/>
    </source>
</evidence>
<sequence>MRYRFLVTRLLYRANPASTDFAEAFAVAREATEHFPQHAPAWDLVARAGLALARQALTEGRHAAEAARRLEPNDRKISQRLMQFRESFDPKRS</sequence>
<dbReference type="RefSeq" id="WP_328984861.1">
    <property type="nucleotide sequence ID" value="NZ_CP121472.1"/>
</dbReference>
<gene>
    <name evidence="1" type="ORF">Thiowin_04219</name>
</gene>
<dbReference type="EMBL" id="CP121472">
    <property type="protein sequence ID" value="WPL19115.1"/>
    <property type="molecule type" value="Genomic_DNA"/>
</dbReference>
<keyword evidence="2" id="KW-1185">Reference proteome</keyword>
<dbReference type="Proteomes" id="UP001432180">
    <property type="component" value="Chromosome"/>
</dbReference>
<accession>A0ABZ0SDK4</accession>
<organism evidence="1 2">
    <name type="scientific">Thiorhodovibrio winogradskyi</name>
    <dbReference type="NCBI Taxonomy" id="77007"/>
    <lineage>
        <taxon>Bacteria</taxon>
        <taxon>Pseudomonadati</taxon>
        <taxon>Pseudomonadota</taxon>
        <taxon>Gammaproteobacteria</taxon>
        <taxon>Chromatiales</taxon>
        <taxon>Chromatiaceae</taxon>
        <taxon>Thiorhodovibrio</taxon>
    </lineage>
</organism>
<evidence type="ECO:0000313" key="1">
    <source>
        <dbReference type="EMBL" id="WPL19115.1"/>
    </source>
</evidence>
<reference evidence="1 2" key="1">
    <citation type="journal article" date="2023" name="Microorganisms">
        <title>Thiorhodovibrio frisius and Trv. litoralis spp. nov., Two Novel Members from a Clade of Fastidious Purple Sulfur Bacteria That Exhibit Unique Red-Shifted Light-Harvesting Capabilities.</title>
        <authorList>
            <person name="Methner A."/>
            <person name="Kuzyk S.B."/>
            <person name="Petersen J."/>
            <person name="Bauer S."/>
            <person name="Brinkmann H."/>
            <person name="Sichau K."/>
            <person name="Wanner G."/>
            <person name="Wolf J."/>
            <person name="Neumann-Schaal M."/>
            <person name="Henke P."/>
            <person name="Tank M."/>
            <person name="Sproer C."/>
            <person name="Bunk B."/>
            <person name="Overmann J."/>
        </authorList>
    </citation>
    <scope>NUCLEOTIDE SEQUENCE [LARGE SCALE GENOMIC DNA]</scope>
    <source>
        <strain evidence="1 2">DSM 6702</strain>
    </source>
</reference>
<proteinExistence type="predicted"/>